<dbReference type="PANTHER" id="PTHR30222:SF17">
    <property type="entry name" value="SPERMIDINE_PUTRESCINE-BINDING PERIPLASMIC PROTEIN"/>
    <property type="match status" value="1"/>
</dbReference>
<dbReference type="GeneID" id="48977257"/>
<dbReference type="SUPFAM" id="SSF53850">
    <property type="entry name" value="Periplasmic binding protein-like II"/>
    <property type="match status" value="1"/>
</dbReference>
<dbReference type="Proteomes" id="UP000220353">
    <property type="component" value="Unassembled WGS sequence"/>
</dbReference>
<evidence type="ECO:0000313" key="5">
    <source>
        <dbReference type="EMBL" id="PDT45198.1"/>
    </source>
</evidence>
<dbReference type="InterPro" id="IPR006059">
    <property type="entry name" value="SBP"/>
</dbReference>
<sequence>MSDKMPLSVTRRTILKAGGAIAATSLLAPAIVRNAWADEEPITLLTWETYHEPDWIAEWEAANGGVKIKPVVISSLDEVFAQLQSGAVKPDVVYSEASTAGRLKKAGQIGPFDISKVPNLANVLPGLNWKEPLSVDGTLMGIPLHWGTQPLQYNADQIKEPPTTWGDLWDETYKGKVTTFDDATVNLPMVALYVGAKDPFNLTEEEFKLVTEALRALRQQVRVVTRGFDDAATLYASGEALIGYCHNVAVVNSLKKKGVNSKYSLPKEGTPSWIEGTFVTPKGQRDIVYKFLNDTMSLPWQARFMKFSGSNGILTGADALKAGLTEEELQSTNVPDSEDPNFKDNLVFFREPEDVERRIQIWNDFLAGTL</sequence>
<evidence type="ECO:0000256" key="2">
    <source>
        <dbReference type="ARBA" id="ARBA00022448"/>
    </source>
</evidence>
<gene>
    <name evidence="5" type="ORF">CO661_24395</name>
</gene>
<evidence type="ECO:0000313" key="6">
    <source>
        <dbReference type="Proteomes" id="UP000220353"/>
    </source>
</evidence>
<dbReference type="PRINTS" id="PR00909">
    <property type="entry name" value="SPERMDNBNDNG"/>
</dbReference>
<evidence type="ECO:0000256" key="4">
    <source>
        <dbReference type="ARBA" id="ARBA00022764"/>
    </source>
</evidence>
<dbReference type="AlphaFoldDB" id="A0A2A6LS63"/>
<dbReference type="PANTHER" id="PTHR30222">
    <property type="entry name" value="SPERMIDINE/PUTRESCINE-BINDING PERIPLASMIC PROTEIN"/>
    <property type="match status" value="1"/>
</dbReference>
<reference evidence="5 6" key="1">
    <citation type="submission" date="2017-09" db="EMBL/GenBank/DDBJ databases">
        <title>Comparative genomics of rhizobia isolated from Phaseolus vulgaris in China.</title>
        <authorList>
            <person name="Tong W."/>
        </authorList>
    </citation>
    <scope>NUCLEOTIDE SEQUENCE [LARGE SCALE GENOMIC DNA]</scope>
    <source>
        <strain evidence="5 6">PCH1</strain>
    </source>
</reference>
<dbReference type="GO" id="GO:0042597">
    <property type="term" value="C:periplasmic space"/>
    <property type="evidence" value="ECO:0007669"/>
    <property type="project" value="UniProtKB-SubCell"/>
</dbReference>
<organism evidence="5 6">
    <name type="scientific">Rhizobium fredii</name>
    <name type="common">Sinorhizobium fredii</name>
    <dbReference type="NCBI Taxonomy" id="380"/>
    <lineage>
        <taxon>Bacteria</taxon>
        <taxon>Pseudomonadati</taxon>
        <taxon>Pseudomonadota</taxon>
        <taxon>Alphaproteobacteria</taxon>
        <taxon>Hyphomicrobiales</taxon>
        <taxon>Rhizobiaceae</taxon>
        <taxon>Sinorhizobium/Ensifer group</taxon>
        <taxon>Sinorhizobium</taxon>
    </lineage>
</organism>
<dbReference type="PROSITE" id="PS51318">
    <property type="entry name" value="TAT"/>
    <property type="match status" value="1"/>
</dbReference>
<keyword evidence="3" id="KW-0732">Signal</keyword>
<dbReference type="Pfam" id="PF13416">
    <property type="entry name" value="SBP_bac_8"/>
    <property type="match status" value="1"/>
</dbReference>
<dbReference type="GO" id="GO:0015846">
    <property type="term" value="P:polyamine transport"/>
    <property type="evidence" value="ECO:0007669"/>
    <property type="project" value="InterPro"/>
</dbReference>
<protein>
    <submittedName>
        <fullName evidence="5">ABC transporter substrate-binding protein</fullName>
    </submittedName>
</protein>
<proteinExistence type="predicted"/>
<keyword evidence="2" id="KW-0813">Transport</keyword>
<dbReference type="EMBL" id="NWTC01000023">
    <property type="protein sequence ID" value="PDT45198.1"/>
    <property type="molecule type" value="Genomic_DNA"/>
</dbReference>
<evidence type="ECO:0000256" key="3">
    <source>
        <dbReference type="ARBA" id="ARBA00022729"/>
    </source>
</evidence>
<dbReference type="Gene3D" id="3.40.190.10">
    <property type="entry name" value="Periplasmic binding protein-like II"/>
    <property type="match status" value="2"/>
</dbReference>
<dbReference type="RefSeq" id="WP_037400384.1">
    <property type="nucleotide sequence ID" value="NZ_JBGCBM010000004.1"/>
</dbReference>
<dbReference type="InterPro" id="IPR006311">
    <property type="entry name" value="TAT_signal"/>
</dbReference>
<keyword evidence="4" id="KW-0574">Periplasm</keyword>
<accession>A0A2A6LS63</accession>
<dbReference type="GO" id="GO:0019808">
    <property type="term" value="F:polyamine binding"/>
    <property type="evidence" value="ECO:0007669"/>
    <property type="project" value="InterPro"/>
</dbReference>
<dbReference type="InterPro" id="IPR001188">
    <property type="entry name" value="Sperm_putr-bd"/>
</dbReference>
<evidence type="ECO:0000256" key="1">
    <source>
        <dbReference type="ARBA" id="ARBA00004418"/>
    </source>
</evidence>
<comment type="subcellular location">
    <subcellularLocation>
        <location evidence="1">Periplasm</location>
    </subcellularLocation>
</comment>
<comment type="caution">
    <text evidence="5">The sequence shown here is derived from an EMBL/GenBank/DDBJ whole genome shotgun (WGS) entry which is preliminary data.</text>
</comment>
<name>A0A2A6LS63_RHIFR</name>